<evidence type="ECO:0000313" key="3">
    <source>
        <dbReference type="EMBL" id="GHO52946.1"/>
    </source>
</evidence>
<organism evidence="3 4">
    <name type="scientific">Ktedonobacter robiniae</name>
    <dbReference type="NCBI Taxonomy" id="2778365"/>
    <lineage>
        <taxon>Bacteria</taxon>
        <taxon>Bacillati</taxon>
        <taxon>Chloroflexota</taxon>
        <taxon>Ktedonobacteria</taxon>
        <taxon>Ktedonobacterales</taxon>
        <taxon>Ktedonobacteraceae</taxon>
        <taxon>Ktedonobacter</taxon>
    </lineage>
</organism>
<dbReference type="Gene3D" id="1.10.287.70">
    <property type="match status" value="1"/>
</dbReference>
<feature type="compositionally biased region" description="Basic and acidic residues" evidence="1">
    <location>
        <begin position="1"/>
        <end position="15"/>
    </location>
</feature>
<feature type="transmembrane region" description="Helical" evidence="2">
    <location>
        <begin position="69"/>
        <end position="87"/>
    </location>
</feature>
<gene>
    <name evidence="3" type="ORF">KSB_14210</name>
</gene>
<evidence type="ECO:0000256" key="1">
    <source>
        <dbReference type="SAM" id="MobiDB-lite"/>
    </source>
</evidence>
<dbReference type="RefSeq" id="WP_201369801.1">
    <property type="nucleotide sequence ID" value="NZ_BNJG01000001.1"/>
</dbReference>
<protein>
    <recommendedName>
        <fullName evidence="5">Cytochrome aa3 subunit 4</fullName>
    </recommendedName>
</protein>
<comment type="caution">
    <text evidence="3">The sequence shown here is derived from an EMBL/GenBank/DDBJ whole genome shotgun (WGS) entry which is preliminary data.</text>
</comment>
<name>A0ABQ3UJN2_9CHLR</name>
<keyword evidence="2" id="KW-0812">Transmembrane</keyword>
<dbReference type="EMBL" id="BNJG01000001">
    <property type="protein sequence ID" value="GHO52946.1"/>
    <property type="molecule type" value="Genomic_DNA"/>
</dbReference>
<evidence type="ECO:0008006" key="5">
    <source>
        <dbReference type="Google" id="ProtNLM"/>
    </source>
</evidence>
<accession>A0ABQ3UJN2</accession>
<reference evidence="3 4" key="1">
    <citation type="journal article" date="2021" name="Int. J. Syst. Evol. Microbiol.">
        <title>Reticulibacter mediterranei gen. nov., sp. nov., within the new family Reticulibacteraceae fam. nov., and Ktedonospora formicarum gen. nov., sp. nov., Ktedonobacter robiniae sp. nov., Dictyobacter formicarum sp. nov. and Dictyobacter arantiisoli sp. nov., belonging to the class Ktedonobacteria.</title>
        <authorList>
            <person name="Yabe S."/>
            <person name="Zheng Y."/>
            <person name="Wang C.M."/>
            <person name="Sakai Y."/>
            <person name="Abe K."/>
            <person name="Yokota A."/>
            <person name="Donadio S."/>
            <person name="Cavaletti L."/>
            <person name="Monciardini P."/>
        </authorList>
    </citation>
    <scope>NUCLEOTIDE SEQUENCE [LARGE SCALE GENOMIC DNA]</scope>
    <source>
        <strain evidence="3 4">SOSP1-30</strain>
    </source>
</reference>
<keyword evidence="2" id="KW-1133">Transmembrane helix</keyword>
<feature type="region of interest" description="Disordered" evidence="1">
    <location>
        <begin position="1"/>
        <end position="57"/>
    </location>
</feature>
<keyword evidence="2" id="KW-0472">Membrane</keyword>
<evidence type="ECO:0000313" key="4">
    <source>
        <dbReference type="Proteomes" id="UP000654345"/>
    </source>
</evidence>
<feature type="compositionally biased region" description="Low complexity" evidence="1">
    <location>
        <begin position="22"/>
        <end position="48"/>
    </location>
</feature>
<keyword evidence="4" id="KW-1185">Reference proteome</keyword>
<dbReference type="Proteomes" id="UP000654345">
    <property type="component" value="Unassembled WGS sequence"/>
</dbReference>
<sequence>MTKAKQLDKKREKSAQPETQSAQVVAAPAEQEQEEVTPPQAAEQPAKGAVKKRKKVVPKEEDLMPRSSIWPLVTTVAISLILVGFVFQPIVCGLGVVLLIGCIIGWIYERR</sequence>
<evidence type="ECO:0000256" key="2">
    <source>
        <dbReference type="SAM" id="Phobius"/>
    </source>
</evidence>
<proteinExistence type="predicted"/>
<feature type="transmembrane region" description="Helical" evidence="2">
    <location>
        <begin position="93"/>
        <end position="109"/>
    </location>
</feature>